<feature type="region of interest" description="Disordered" evidence="1">
    <location>
        <begin position="71"/>
        <end position="114"/>
    </location>
</feature>
<proteinExistence type="predicted"/>
<dbReference type="EMBL" id="CM031813">
    <property type="protein sequence ID" value="KAG6654138.1"/>
    <property type="molecule type" value="Genomic_DNA"/>
</dbReference>
<comment type="caution">
    <text evidence="2">The sequence shown here is derived from an EMBL/GenBank/DDBJ whole genome shotgun (WGS) entry which is preliminary data.</text>
</comment>
<reference evidence="2" key="1">
    <citation type="submission" date="2020-12" db="EMBL/GenBank/DDBJ databases">
        <title>WGS assembly of Carya illinoinensis cv. Pawnee.</title>
        <authorList>
            <person name="Platts A."/>
            <person name="Shu S."/>
            <person name="Wright S."/>
            <person name="Barry K."/>
            <person name="Edger P."/>
            <person name="Pires J.C."/>
            <person name="Schmutz J."/>
        </authorList>
    </citation>
    <scope>NUCLEOTIDE SEQUENCE</scope>
    <source>
        <tissue evidence="2">Leaf</tissue>
    </source>
</reference>
<feature type="compositionally biased region" description="Basic and acidic residues" evidence="1">
    <location>
        <begin position="415"/>
        <end position="425"/>
    </location>
</feature>
<accession>A0A8T1QIA7</accession>
<feature type="compositionally biased region" description="Polar residues" evidence="1">
    <location>
        <begin position="8"/>
        <end position="26"/>
    </location>
</feature>
<evidence type="ECO:0000313" key="2">
    <source>
        <dbReference type="EMBL" id="KAG6654135.1"/>
    </source>
</evidence>
<name>A0A8T1QIA7_CARIL</name>
<evidence type="ECO:0000256" key="1">
    <source>
        <dbReference type="SAM" id="MobiDB-lite"/>
    </source>
</evidence>
<dbReference type="AlphaFoldDB" id="A0A8T1QIA7"/>
<dbReference type="Proteomes" id="UP000811609">
    <property type="component" value="Chromosome 5"/>
</dbReference>
<dbReference type="PANTHER" id="PTHR33673:SF36">
    <property type="entry name" value="MYB-LIKE PROTEIN Q"/>
    <property type="match status" value="1"/>
</dbReference>
<protein>
    <submittedName>
        <fullName evidence="2">Uncharacterized protein</fullName>
    </submittedName>
</protein>
<feature type="region of interest" description="Disordered" evidence="1">
    <location>
        <begin position="133"/>
        <end position="182"/>
    </location>
</feature>
<feature type="region of interest" description="Disordered" evidence="1">
    <location>
        <begin position="1"/>
        <end position="29"/>
    </location>
</feature>
<dbReference type="Proteomes" id="UP000811246">
    <property type="component" value="Chromosome 5"/>
</dbReference>
<organism evidence="2 4">
    <name type="scientific">Carya illinoinensis</name>
    <name type="common">Pecan</name>
    <dbReference type="NCBI Taxonomy" id="32201"/>
    <lineage>
        <taxon>Eukaryota</taxon>
        <taxon>Viridiplantae</taxon>
        <taxon>Streptophyta</taxon>
        <taxon>Embryophyta</taxon>
        <taxon>Tracheophyta</taxon>
        <taxon>Spermatophyta</taxon>
        <taxon>Magnoliopsida</taxon>
        <taxon>eudicotyledons</taxon>
        <taxon>Gunneridae</taxon>
        <taxon>Pentapetalae</taxon>
        <taxon>rosids</taxon>
        <taxon>fabids</taxon>
        <taxon>Fagales</taxon>
        <taxon>Juglandaceae</taxon>
        <taxon>Carya</taxon>
    </lineage>
</organism>
<feature type="region of interest" description="Disordered" evidence="1">
    <location>
        <begin position="415"/>
        <end position="435"/>
    </location>
</feature>
<dbReference type="EMBL" id="CM031813">
    <property type="protein sequence ID" value="KAG6654140.1"/>
    <property type="molecule type" value="Genomic_DNA"/>
</dbReference>
<evidence type="ECO:0000313" key="4">
    <source>
        <dbReference type="Proteomes" id="UP000811609"/>
    </source>
</evidence>
<reference evidence="3" key="2">
    <citation type="submission" date="2021-01" db="EMBL/GenBank/DDBJ databases">
        <authorList>
            <person name="Lovell J.T."/>
            <person name="Bentley N."/>
            <person name="Bhattarai G."/>
            <person name="Jenkins J.W."/>
            <person name="Sreedasyam A."/>
            <person name="Alarcon Y."/>
            <person name="Bock C."/>
            <person name="Boston L."/>
            <person name="Carlson J."/>
            <person name="Cervantes K."/>
            <person name="Clermont K."/>
            <person name="Krom N."/>
            <person name="Kubenka K."/>
            <person name="Mamidi S."/>
            <person name="Mattison C."/>
            <person name="Monteros M."/>
            <person name="Pisani C."/>
            <person name="Plott C."/>
            <person name="Rajasekar S."/>
            <person name="Rhein H.S."/>
            <person name="Rohla C."/>
            <person name="Song M."/>
            <person name="Hilaire R.S."/>
            <person name="Shu S."/>
            <person name="Wells L."/>
            <person name="Wang X."/>
            <person name="Webber J."/>
            <person name="Heerema R.J."/>
            <person name="Klein P."/>
            <person name="Conner P."/>
            <person name="Grauke L."/>
            <person name="Grimwood J."/>
            <person name="Schmutz J."/>
            <person name="Randall J.J."/>
        </authorList>
    </citation>
    <scope>NUCLEOTIDE SEQUENCE</scope>
    <source>
        <tissue evidence="3">Leaf</tissue>
    </source>
</reference>
<dbReference type="EMBL" id="CM031829">
    <property type="protein sequence ID" value="KAG6712837.1"/>
    <property type="molecule type" value="Genomic_DNA"/>
</dbReference>
<dbReference type="EMBL" id="CM031813">
    <property type="protein sequence ID" value="KAG6654139.1"/>
    <property type="molecule type" value="Genomic_DNA"/>
</dbReference>
<keyword evidence="4" id="KW-1185">Reference proteome</keyword>
<evidence type="ECO:0000313" key="3">
    <source>
        <dbReference type="EMBL" id="KAG6712837.1"/>
    </source>
</evidence>
<dbReference type="EMBL" id="CM031813">
    <property type="protein sequence ID" value="KAG6654135.1"/>
    <property type="molecule type" value="Genomic_DNA"/>
</dbReference>
<gene>
    <name evidence="2" type="ORF">CIPAW_05G124800</name>
    <name evidence="3" type="ORF">I3842_05G121900</name>
</gene>
<sequence>MELEHGYLTSTHLGTHPEITNGSGITKHSETRPEVLEGCGRSEHFEINPFLIDESQSITATEMHSIEIDLTGSSRHSETQANVIDGSDSCQEDSNNESDRHAPAKRLGPSYSASSSSSHSSLEFLFQGDPVVASKSGQSTPSFPSPDKDTQLAFQDESEVSSNIFSKSDERDNGGPDPLSTSQVHEINHESMVHGTSPTQSPQVQVMNRSGGYDPFRIPSSVFARSKSTTPMEWSVASNESLFSLHIGNASFSKDHVFLFGDLKPEELVKSGELFALSPTSPLPVLGTDKKNIKIAHDIEATAVADEIVKASERVSVEAQSEEKVSPPAVSWNSSTLSHRSDASEASFAFPIKKRCAWTLCYCSNCSWAFHYCTWPSCYCSNCSWAFCYCWNCSRKRFCCHSSTILAEGERSGRLETDGGKRHQEPPAPKVTSNSTSKCCFPCLCWRPWCFRTHCC</sequence>
<dbReference type="EMBL" id="CM031813">
    <property type="protein sequence ID" value="KAG6654137.1"/>
    <property type="molecule type" value="Genomic_DNA"/>
</dbReference>
<dbReference type="EMBL" id="CM031829">
    <property type="protein sequence ID" value="KAG6712838.1"/>
    <property type="molecule type" value="Genomic_DNA"/>
</dbReference>
<dbReference type="PANTHER" id="PTHR33673">
    <property type="entry name" value="SUPPRESSOR SRP40-LIKE PROTEIN"/>
    <property type="match status" value="1"/>
</dbReference>
<feature type="compositionally biased region" description="Polar residues" evidence="1">
    <location>
        <begin position="71"/>
        <end position="89"/>
    </location>
</feature>